<evidence type="ECO:0000256" key="4">
    <source>
        <dbReference type="ARBA" id="ARBA00022692"/>
    </source>
</evidence>
<evidence type="ECO:0000256" key="8">
    <source>
        <dbReference type="ARBA" id="ARBA00045912"/>
    </source>
</evidence>
<feature type="compositionally biased region" description="Low complexity" evidence="10">
    <location>
        <begin position="282"/>
        <end position="292"/>
    </location>
</feature>
<sequence>MVELLSEPLYILAQLHLKLQLRVFAEAAATLARGIATLTLLTSSSLDVGIALSAAQCIYAAVTLIVYIGGMAKYWPAFFSREISSTASIVREPEQAASAAQLQKAEGAEVAQQAPQPPMVRPAAGLQPQGNDDEDWELLHASALPDAGSEASLAQCSPDDEPDPLPKADALPGGRQQDAQEGSAANASAQGPIGAAELLRDAQHSSSGKQHEGANMRAETDSQSLIHPRSASTAAQLSKTLGAEASSRQDRHSDGTTDGQASQDHELLQPKAGKHGQPQQRPGSPAAASGSAEPAAFDRREVLWRCAIFTLQAATKLLLAEGSKVVMVAFQSSRSQGIYGLVSNLGSLVVRTIFQPFEEAAFLAFSQREPGLSQEAASRKQARELTIAVRCVSIVGLLAVSFGPAYTYMLLRLLYGLRWSETEAPRALATYCVYILLLAVNGILEAFVHAVAESRDIGVGNAWLVACSLIHMGLAVLLVKPHGAVGLIAADAVNMVLRIAFCLAFVARHFRAVKGFRLQGLLPSTAAFAILAAASAVCLTADSILFKGAALPIALRDYIAANMSLAGTGFMARVAVHVGVGASSLGMVLLGLYRTEGDLLVGIRQMRKAAAS</sequence>
<feature type="transmembrane region" description="Helical" evidence="9">
    <location>
        <begin position="48"/>
        <end position="68"/>
    </location>
</feature>
<feature type="transmembrane region" description="Helical" evidence="9">
    <location>
        <begin position="485"/>
        <end position="507"/>
    </location>
</feature>
<feature type="transmembrane region" description="Helical" evidence="9">
    <location>
        <begin position="460"/>
        <end position="479"/>
    </location>
</feature>
<feature type="compositionally biased region" description="Basic and acidic residues" evidence="10">
    <location>
        <begin position="198"/>
        <end position="220"/>
    </location>
</feature>
<evidence type="ECO:0000256" key="2">
    <source>
        <dbReference type="ARBA" id="ARBA00004922"/>
    </source>
</evidence>
<dbReference type="PANTHER" id="PTHR13117:SF5">
    <property type="entry name" value="PROTEIN RFT1 HOMOLOG"/>
    <property type="match status" value="1"/>
</dbReference>
<keyword evidence="7 9" id="KW-0472">Membrane</keyword>
<comment type="pathway">
    <text evidence="2">Protein modification; protein glycosylation.</text>
</comment>
<evidence type="ECO:0000256" key="10">
    <source>
        <dbReference type="SAM" id="MobiDB-lite"/>
    </source>
</evidence>
<feature type="region of interest" description="Disordered" evidence="10">
    <location>
        <begin position="102"/>
        <end position="133"/>
    </location>
</feature>
<evidence type="ECO:0000256" key="3">
    <source>
        <dbReference type="ARBA" id="ARBA00010288"/>
    </source>
</evidence>
<dbReference type="Proteomes" id="UP001314263">
    <property type="component" value="Unassembled WGS sequence"/>
</dbReference>
<dbReference type="GO" id="GO:0034203">
    <property type="term" value="P:glycolipid translocation"/>
    <property type="evidence" value="ECO:0007669"/>
    <property type="project" value="TreeGrafter"/>
</dbReference>
<keyword evidence="12" id="KW-1185">Reference proteome</keyword>
<keyword evidence="6 9" id="KW-1133">Transmembrane helix</keyword>
<comment type="caution">
    <text evidence="11">The sequence shown here is derived from an EMBL/GenBank/DDBJ whole genome shotgun (WGS) entry which is preliminary data.</text>
</comment>
<evidence type="ECO:0000256" key="7">
    <source>
        <dbReference type="ARBA" id="ARBA00023136"/>
    </source>
</evidence>
<evidence type="ECO:0000256" key="9">
    <source>
        <dbReference type="RuleBase" id="RU365067"/>
    </source>
</evidence>
<name>A0AAV1IGI0_9CHLO</name>
<gene>
    <name evidence="11" type="ORF">CVIRNUC_008514</name>
</gene>
<dbReference type="PANTHER" id="PTHR13117">
    <property type="entry name" value="ENDOPLASMIC RETICULUM MULTISPAN TRANSMEMBRANE PROTEIN-RELATED"/>
    <property type="match status" value="1"/>
</dbReference>
<dbReference type="GO" id="GO:0006488">
    <property type="term" value="P:dolichol-linked oligosaccharide biosynthetic process"/>
    <property type="evidence" value="ECO:0007669"/>
    <property type="project" value="InterPro"/>
</dbReference>
<comment type="caution">
    <text evidence="9">Lacks conserved residue(s) required for the propagation of feature annotation.</text>
</comment>
<dbReference type="EMBL" id="CAUYUE010000012">
    <property type="protein sequence ID" value="CAK0785307.1"/>
    <property type="molecule type" value="Genomic_DNA"/>
</dbReference>
<keyword evidence="4 9" id="KW-0812">Transmembrane</keyword>
<feature type="transmembrane region" description="Helical" evidence="9">
    <location>
        <begin position="428"/>
        <end position="448"/>
    </location>
</feature>
<proteinExistence type="inferred from homology"/>
<protein>
    <recommendedName>
        <fullName evidence="9">Protein RFT1 homolog</fullName>
    </recommendedName>
</protein>
<evidence type="ECO:0000256" key="1">
    <source>
        <dbReference type="ARBA" id="ARBA00004477"/>
    </source>
</evidence>
<feature type="transmembrane region" description="Helical" evidence="9">
    <location>
        <begin position="570"/>
        <end position="593"/>
    </location>
</feature>
<feature type="compositionally biased region" description="Polar residues" evidence="10">
    <location>
        <begin position="221"/>
        <end position="239"/>
    </location>
</feature>
<dbReference type="GO" id="GO:0005789">
    <property type="term" value="C:endoplasmic reticulum membrane"/>
    <property type="evidence" value="ECO:0007669"/>
    <property type="project" value="UniProtKB-SubCell"/>
</dbReference>
<evidence type="ECO:0000313" key="11">
    <source>
        <dbReference type="EMBL" id="CAK0785307.1"/>
    </source>
</evidence>
<dbReference type="InterPro" id="IPR007594">
    <property type="entry name" value="RFT1"/>
</dbReference>
<evidence type="ECO:0000256" key="6">
    <source>
        <dbReference type="ARBA" id="ARBA00022989"/>
    </source>
</evidence>
<feature type="region of interest" description="Disordered" evidence="10">
    <location>
        <begin position="147"/>
        <end position="292"/>
    </location>
</feature>
<comment type="subcellular location">
    <subcellularLocation>
        <location evidence="1 9">Endoplasmic reticulum membrane</location>
        <topology evidence="1 9">Multi-pass membrane protein</topology>
    </subcellularLocation>
</comment>
<comment type="similarity">
    <text evidence="3 9">Belongs to the RFT1 family.</text>
</comment>
<organism evidence="11 12">
    <name type="scientific">Coccomyxa viridis</name>
    <dbReference type="NCBI Taxonomy" id="1274662"/>
    <lineage>
        <taxon>Eukaryota</taxon>
        <taxon>Viridiplantae</taxon>
        <taxon>Chlorophyta</taxon>
        <taxon>core chlorophytes</taxon>
        <taxon>Trebouxiophyceae</taxon>
        <taxon>Trebouxiophyceae incertae sedis</taxon>
        <taxon>Coccomyxaceae</taxon>
        <taxon>Coccomyxa</taxon>
    </lineage>
</organism>
<comment type="function">
    <text evidence="8 9">Intramembrane glycolipid transporter that operates in the biosynthetic pathway of dolichol-linked oligosaccharides, the glycan precursors employed in protein asparagine (N)-glycosylation. The sequential addition of sugars to dolichol pyrophosphate produces dolichol-linked oligosaccharides containing fourteen sugars, including two GlcNAcs, nine mannoses and three glucoses. Once assembled, the oligosaccharide is transferred from the lipid to nascent proteins by oligosaccharyltransferases. The assembly of dolichol-linked oligosaccharides begins on the cytosolic side of the endoplasmic reticulum membrane and finishes in its lumen. RFT1 could mediate the translocation of the cytosolically oriented intermediate DolPP-GlcNAc2Man5, produced by ALG11, into the ER lumen where dolichol-linked oligosaccharides assembly continues. However, the intramembrane lipid transporter activity could not be confirmed in vitro.</text>
</comment>
<dbReference type="AlphaFoldDB" id="A0AAV1IGI0"/>
<evidence type="ECO:0000313" key="12">
    <source>
        <dbReference type="Proteomes" id="UP001314263"/>
    </source>
</evidence>
<evidence type="ECO:0000256" key="5">
    <source>
        <dbReference type="ARBA" id="ARBA00022824"/>
    </source>
</evidence>
<keyword evidence="5" id="KW-0256">Endoplasmic reticulum</keyword>
<reference evidence="11 12" key="1">
    <citation type="submission" date="2023-10" db="EMBL/GenBank/DDBJ databases">
        <authorList>
            <person name="Maclean D."/>
            <person name="Macfadyen A."/>
        </authorList>
    </citation>
    <scope>NUCLEOTIDE SEQUENCE [LARGE SCALE GENOMIC DNA]</scope>
</reference>
<dbReference type="Pfam" id="PF04506">
    <property type="entry name" value="Rft-1"/>
    <property type="match status" value="2"/>
</dbReference>
<feature type="transmembrane region" description="Helical" evidence="9">
    <location>
        <begin position="387"/>
        <end position="408"/>
    </location>
</feature>
<feature type="compositionally biased region" description="Polar residues" evidence="10">
    <location>
        <begin position="177"/>
        <end position="189"/>
    </location>
</feature>
<feature type="transmembrane region" description="Helical" evidence="9">
    <location>
        <begin position="528"/>
        <end position="550"/>
    </location>
</feature>
<accession>A0AAV1IGI0</accession>